<dbReference type="Gene3D" id="1.10.287.130">
    <property type="match status" value="1"/>
</dbReference>
<dbReference type="CDD" id="cd00082">
    <property type="entry name" value="HisKA"/>
    <property type="match status" value="1"/>
</dbReference>
<gene>
    <name evidence="2" type="ORF">Aud_006809</name>
</gene>
<dbReference type="GeneID" id="66994286"/>
<dbReference type="AlphaFoldDB" id="A0A8E0QTW9"/>
<comment type="caution">
    <text evidence="2">The sequence shown here is derived from an EMBL/GenBank/DDBJ whole genome shotgun (WGS) entry which is preliminary data.</text>
</comment>
<dbReference type="EMBL" id="BBXM02000004">
    <property type="protein sequence ID" value="GIC90375.1"/>
    <property type="molecule type" value="Genomic_DNA"/>
</dbReference>
<protein>
    <recommendedName>
        <fullName evidence="1">Signal transduction histidine kinase dimerisation/phosphoacceptor domain-containing protein</fullName>
    </recommendedName>
</protein>
<dbReference type="SUPFAM" id="SSF47384">
    <property type="entry name" value="Homodimeric domain of signal transducing histidine kinase"/>
    <property type="match status" value="1"/>
</dbReference>
<evidence type="ECO:0000313" key="3">
    <source>
        <dbReference type="Proteomes" id="UP000036893"/>
    </source>
</evidence>
<dbReference type="Proteomes" id="UP000036893">
    <property type="component" value="Unassembled WGS sequence"/>
</dbReference>
<sequence length="95" mass="10664">MKSKFQANMSHELRNLANSMRLSLGLLAGTAMNSQQQEYALIMQDYMSIILQIINNEGDSSILQPRKVSVTFEVLSVENIVEAHKSTHLVDSLEL</sequence>
<evidence type="ECO:0000313" key="2">
    <source>
        <dbReference type="EMBL" id="GIC90375.1"/>
    </source>
</evidence>
<dbReference type="Pfam" id="PF00512">
    <property type="entry name" value="HisKA"/>
    <property type="match status" value="1"/>
</dbReference>
<feature type="domain" description="Signal transduction histidine kinase dimerisation/phosphoacceptor" evidence="1">
    <location>
        <begin position="1"/>
        <end position="66"/>
    </location>
</feature>
<evidence type="ECO:0000259" key="1">
    <source>
        <dbReference type="SMART" id="SM00388"/>
    </source>
</evidence>
<organism evidence="2 3">
    <name type="scientific">Aspergillus udagawae</name>
    <dbReference type="NCBI Taxonomy" id="91492"/>
    <lineage>
        <taxon>Eukaryota</taxon>
        <taxon>Fungi</taxon>
        <taxon>Dikarya</taxon>
        <taxon>Ascomycota</taxon>
        <taxon>Pezizomycotina</taxon>
        <taxon>Eurotiomycetes</taxon>
        <taxon>Eurotiomycetidae</taxon>
        <taxon>Eurotiales</taxon>
        <taxon>Aspergillaceae</taxon>
        <taxon>Aspergillus</taxon>
        <taxon>Aspergillus subgen. Fumigati</taxon>
    </lineage>
</organism>
<reference evidence="2" key="1">
    <citation type="journal article" date="2015" name="Genome Announc.">
        <title>Draft Genome Sequence of the Pathogenic Filamentous Fungus Aspergillus udagawae Strain IFM 46973T.</title>
        <authorList>
            <person name="Kusuya Y."/>
            <person name="Takahashi-Nakaguchi A."/>
            <person name="Takahashi H."/>
            <person name="Yaguchi T."/>
        </authorList>
    </citation>
    <scope>NUCLEOTIDE SEQUENCE</scope>
    <source>
        <strain evidence="2">IFM 46973</strain>
    </source>
</reference>
<dbReference type="InterPro" id="IPR003661">
    <property type="entry name" value="HisK_dim/P_dom"/>
</dbReference>
<dbReference type="GO" id="GO:0000155">
    <property type="term" value="F:phosphorelay sensor kinase activity"/>
    <property type="evidence" value="ECO:0007669"/>
    <property type="project" value="InterPro"/>
</dbReference>
<reference evidence="2" key="2">
    <citation type="submission" date="2021-01" db="EMBL/GenBank/DDBJ databases">
        <title>Pan-genome distribution and transcriptional activeness of fungal secondary metabolism genes in Aspergillus section Fumigati.</title>
        <authorList>
            <person name="Takahashi H."/>
            <person name="Umemura M."/>
            <person name="Ninomiya A."/>
            <person name="Kusuya Y."/>
            <person name="Urayama S."/>
            <person name="Shimizu M."/>
            <person name="Watanabe A."/>
            <person name="Kamei K."/>
            <person name="Yaguchi T."/>
            <person name="Hagiwara D."/>
        </authorList>
    </citation>
    <scope>NUCLEOTIDE SEQUENCE</scope>
    <source>
        <strain evidence="2">IFM 46973</strain>
    </source>
</reference>
<accession>A0A8E0QTW9</accession>
<proteinExistence type="predicted"/>
<dbReference type="InterPro" id="IPR036097">
    <property type="entry name" value="HisK_dim/P_sf"/>
</dbReference>
<dbReference type="SMART" id="SM00388">
    <property type="entry name" value="HisKA"/>
    <property type="match status" value="1"/>
</dbReference>
<dbReference type="RefSeq" id="XP_043147641.1">
    <property type="nucleotide sequence ID" value="XM_043291706.1"/>
</dbReference>
<name>A0A8E0QTW9_9EURO</name>